<dbReference type="GO" id="GO:0005524">
    <property type="term" value="F:ATP binding"/>
    <property type="evidence" value="ECO:0007669"/>
    <property type="project" value="UniProtKB-KW"/>
</dbReference>
<dbReference type="PANTHER" id="PTHR33463">
    <property type="entry name" value="NB-ARC DOMAIN-CONTAINING PROTEIN-RELATED"/>
    <property type="match status" value="1"/>
</dbReference>
<dbReference type="GO" id="GO:0043531">
    <property type="term" value="F:ADP binding"/>
    <property type="evidence" value="ECO:0007669"/>
    <property type="project" value="InterPro"/>
</dbReference>
<comment type="caution">
    <text evidence="3">The sequence shown here is derived from an EMBL/GenBank/DDBJ whole genome shotgun (WGS) entry which is preliminary data.</text>
</comment>
<name>A0AAD5IK65_ACENE</name>
<gene>
    <name evidence="3" type="ORF">LWI28_001541</name>
</gene>
<protein>
    <recommendedName>
        <fullName evidence="5">NB-ARC domain-containing protein</fullName>
    </recommendedName>
</protein>
<keyword evidence="2" id="KW-0611">Plant defense</keyword>
<organism evidence="3 4">
    <name type="scientific">Acer negundo</name>
    <name type="common">Box elder</name>
    <dbReference type="NCBI Taxonomy" id="4023"/>
    <lineage>
        <taxon>Eukaryota</taxon>
        <taxon>Viridiplantae</taxon>
        <taxon>Streptophyta</taxon>
        <taxon>Embryophyta</taxon>
        <taxon>Tracheophyta</taxon>
        <taxon>Spermatophyta</taxon>
        <taxon>Magnoliopsida</taxon>
        <taxon>eudicotyledons</taxon>
        <taxon>Gunneridae</taxon>
        <taxon>Pentapetalae</taxon>
        <taxon>rosids</taxon>
        <taxon>malvids</taxon>
        <taxon>Sapindales</taxon>
        <taxon>Sapindaceae</taxon>
        <taxon>Hippocastanoideae</taxon>
        <taxon>Acereae</taxon>
        <taxon>Acer</taxon>
    </lineage>
</organism>
<dbReference type="SUPFAM" id="SSF52058">
    <property type="entry name" value="L domain-like"/>
    <property type="match status" value="1"/>
</dbReference>
<proteinExistence type="predicted"/>
<dbReference type="Gene3D" id="3.80.10.10">
    <property type="entry name" value="Ribonuclease Inhibitor"/>
    <property type="match status" value="1"/>
</dbReference>
<dbReference type="Pfam" id="PF13855">
    <property type="entry name" value="LRR_8"/>
    <property type="match status" value="1"/>
</dbReference>
<evidence type="ECO:0000313" key="4">
    <source>
        <dbReference type="Proteomes" id="UP001064489"/>
    </source>
</evidence>
<dbReference type="InterPro" id="IPR032675">
    <property type="entry name" value="LRR_dom_sf"/>
</dbReference>
<dbReference type="AlphaFoldDB" id="A0AAD5IK65"/>
<dbReference type="InterPro" id="IPR050905">
    <property type="entry name" value="Plant_NBS-LRR"/>
</dbReference>
<reference evidence="3" key="1">
    <citation type="journal article" date="2022" name="Plant J.">
        <title>Strategies of tolerance reflected in two North American maple genomes.</title>
        <authorList>
            <person name="McEvoy S.L."/>
            <person name="Sezen U.U."/>
            <person name="Trouern-Trend A."/>
            <person name="McMahon S.M."/>
            <person name="Schaberg P.G."/>
            <person name="Yang J."/>
            <person name="Wegrzyn J.L."/>
            <person name="Swenson N.G."/>
        </authorList>
    </citation>
    <scope>NUCLEOTIDE SEQUENCE</scope>
    <source>
        <strain evidence="3">91603</strain>
    </source>
</reference>
<accession>A0AAD5IK65</accession>
<dbReference type="Gene3D" id="1.10.8.430">
    <property type="entry name" value="Helical domain of apoptotic protease-activating factors"/>
    <property type="match status" value="1"/>
</dbReference>
<dbReference type="Proteomes" id="UP001064489">
    <property type="component" value="Chromosome 7"/>
</dbReference>
<dbReference type="EMBL" id="JAJSOW010000104">
    <property type="protein sequence ID" value="KAI9168755.1"/>
    <property type="molecule type" value="Genomic_DNA"/>
</dbReference>
<dbReference type="PANTHER" id="PTHR33463:SF198">
    <property type="entry name" value="RPP4C3"/>
    <property type="match status" value="1"/>
</dbReference>
<dbReference type="SUPFAM" id="SSF52540">
    <property type="entry name" value="P-loop containing nucleoside triphosphate hydrolases"/>
    <property type="match status" value="1"/>
</dbReference>
<reference evidence="3" key="2">
    <citation type="submission" date="2023-02" db="EMBL/GenBank/DDBJ databases">
        <authorList>
            <person name="Swenson N.G."/>
            <person name="Wegrzyn J.L."/>
            <person name="Mcevoy S.L."/>
        </authorList>
    </citation>
    <scope>NUCLEOTIDE SEQUENCE</scope>
    <source>
        <strain evidence="3">91603</strain>
        <tissue evidence="3">Leaf</tissue>
    </source>
</reference>
<evidence type="ECO:0000256" key="2">
    <source>
        <dbReference type="ARBA" id="ARBA00022821"/>
    </source>
</evidence>
<dbReference type="GO" id="GO:0006952">
    <property type="term" value="P:defense response"/>
    <property type="evidence" value="ECO:0007669"/>
    <property type="project" value="UniProtKB-KW"/>
</dbReference>
<sequence length="482" mass="55601">MDCQNNFYIDNLDEEEAWHLFKKIAGSCVEGHDLKSLAFDVAKERGGLPIAIVTIAKTLKNKEEYEWKSALQELQHPSFESLEESVATKAYSCIKLSYNHLETEELKSTFLLCCIMVFIYDASVEGLLRYGMGLRLFNTITTMEATRNRVNTLIQRLKKSCLLLDTTEVERFAMYDVVRDVGRSIAQRDRNMFIVKNDLALRDLKKKNTLKNCTSITLLDIAKYPGELDCPQLTFFYMKSKTRLHKVPENFFRGMPNLEVLHLIDMVLSLLPASLGSLKKLRTLYLDWCHLEDIAGIKDMGNLEILVLSSNIELLPKEIGQLTRLKVLKLSNCYDLKVIPPPYISRLIQLEELYLNYKFDNWHVEGLNTERKNASLDELEHLSQPTTLQICIQDAKVVPKGLIFQKLQSYKIYIGVEQLNCYNWYKTSRLLQLNYCYSWYKTDIADANISVDDGVIKQLKGIEELHLNGMQGVKNVLYELKS</sequence>
<dbReference type="InterPro" id="IPR042197">
    <property type="entry name" value="Apaf_helical"/>
</dbReference>
<keyword evidence="1" id="KW-0547">Nucleotide-binding</keyword>
<keyword evidence="4" id="KW-1185">Reference proteome</keyword>
<evidence type="ECO:0000313" key="3">
    <source>
        <dbReference type="EMBL" id="KAI9168755.1"/>
    </source>
</evidence>
<dbReference type="InterPro" id="IPR001611">
    <property type="entry name" value="Leu-rich_rpt"/>
</dbReference>
<dbReference type="InterPro" id="IPR027417">
    <property type="entry name" value="P-loop_NTPase"/>
</dbReference>
<evidence type="ECO:0008006" key="5">
    <source>
        <dbReference type="Google" id="ProtNLM"/>
    </source>
</evidence>
<evidence type="ECO:0000256" key="1">
    <source>
        <dbReference type="ARBA" id="ARBA00022741"/>
    </source>
</evidence>